<reference evidence="1" key="1">
    <citation type="submission" date="2020-03" db="EMBL/GenBank/DDBJ databases">
        <title>The deep terrestrial virosphere.</title>
        <authorList>
            <person name="Holmfeldt K."/>
            <person name="Nilsson E."/>
            <person name="Simone D."/>
            <person name="Lopez-Fernandez M."/>
            <person name="Wu X."/>
            <person name="de Brujin I."/>
            <person name="Lundin D."/>
            <person name="Andersson A."/>
            <person name="Bertilsson S."/>
            <person name="Dopson M."/>
        </authorList>
    </citation>
    <scope>NUCLEOTIDE SEQUENCE</scope>
    <source>
        <strain evidence="1">TM448A00064</strain>
        <strain evidence="2">TM448B00061</strain>
    </source>
</reference>
<dbReference type="EMBL" id="MT143971">
    <property type="protein sequence ID" value="QJA43915.1"/>
    <property type="molecule type" value="Genomic_DNA"/>
</dbReference>
<sequence>MDLLTSQVQAPAVSLRESGGTVLPLGAVADQSALVRSGASIIGTIYASAHATTTTLGCRLGVNTTAATSGVPVQYSRAVGLGMGAAYDTPAGPSVTEEWAVEVRPVSAATVSSGLHFLRRQDGGAWGVGYSAPVYIGRTVTDYVQTTYNVTSAATLVMYGNYATATGLGTADSLYTSRDAPLVISHKTRTDGANNIVFASVYDRNAASITNAATMRLHSFGWTNNADAYTELASVRCDGAGYFVSMRASGNLGGVASHVTFTNAVEAAAGAATGNYLVVYDGTTKLKLALYADS</sequence>
<evidence type="ECO:0000313" key="2">
    <source>
        <dbReference type="EMBL" id="QJH93483.1"/>
    </source>
</evidence>
<accession>A0A6H1Z9F4</accession>
<gene>
    <name evidence="1" type="ORF">TM448A00064_0094</name>
    <name evidence="2" type="ORF">TM448B00061_0103</name>
</gene>
<dbReference type="EMBL" id="MT144588">
    <property type="protein sequence ID" value="QJH93483.1"/>
    <property type="molecule type" value="Genomic_DNA"/>
</dbReference>
<protein>
    <submittedName>
        <fullName evidence="1">Uncharacterized protein</fullName>
    </submittedName>
</protein>
<proteinExistence type="predicted"/>
<name>A0A6H1Z9F4_9ZZZZ</name>
<organism evidence="1">
    <name type="scientific">viral metagenome</name>
    <dbReference type="NCBI Taxonomy" id="1070528"/>
    <lineage>
        <taxon>unclassified sequences</taxon>
        <taxon>metagenomes</taxon>
        <taxon>organismal metagenomes</taxon>
    </lineage>
</organism>
<dbReference type="AlphaFoldDB" id="A0A6H1Z9F4"/>
<evidence type="ECO:0000313" key="1">
    <source>
        <dbReference type="EMBL" id="QJA43915.1"/>
    </source>
</evidence>